<reference evidence="1" key="1">
    <citation type="submission" date="2014-11" db="EMBL/GenBank/DDBJ databases">
        <authorList>
            <person name="Amaro Gonzalez C."/>
        </authorList>
    </citation>
    <scope>NUCLEOTIDE SEQUENCE</scope>
</reference>
<name>A0A0E9U8Q9_ANGAN</name>
<evidence type="ECO:0000313" key="1">
    <source>
        <dbReference type="EMBL" id="JAH62269.1"/>
    </source>
</evidence>
<reference evidence="1" key="2">
    <citation type="journal article" date="2015" name="Fish Shellfish Immunol.">
        <title>Early steps in the European eel (Anguilla anguilla)-Vibrio vulnificus interaction in the gills: Role of the RtxA13 toxin.</title>
        <authorList>
            <person name="Callol A."/>
            <person name="Pajuelo D."/>
            <person name="Ebbesson L."/>
            <person name="Teles M."/>
            <person name="MacKenzie S."/>
            <person name="Amaro C."/>
        </authorList>
    </citation>
    <scope>NUCLEOTIDE SEQUENCE</scope>
</reference>
<dbReference type="EMBL" id="GBXM01046308">
    <property type="protein sequence ID" value="JAH62269.1"/>
    <property type="molecule type" value="Transcribed_RNA"/>
</dbReference>
<sequence length="18" mass="2003">MYGMGLATEDKHLTAHEV</sequence>
<accession>A0A0E9U8Q9</accession>
<organism evidence="1">
    <name type="scientific">Anguilla anguilla</name>
    <name type="common">European freshwater eel</name>
    <name type="synonym">Muraena anguilla</name>
    <dbReference type="NCBI Taxonomy" id="7936"/>
    <lineage>
        <taxon>Eukaryota</taxon>
        <taxon>Metazoa</taxon>
        <taxon>Chordata</taxon>
        <taxon>Craniata</taxon>
        <taxon>Vertebrata</taxon>
        <taxon>Euteleostomi</taxon>
        <taxon>Actinopterygii</taxon>
        <taxon>Neopterygii</taxon>
        <taxon>Teleostei</taxon>
        <taxon>Anguilliformes</taxon>
        <taxon>Anguillidae</taxon>
        <taxon>Anguilla</taxon>
    </lineage>
</organism>
<protein>
    <submittedName>
        <fullName evidence="1">Uncharacterized protein</fullName>
    </submittedName>
</protein>
<dbReference type="AlphaFoldDB" id="A0A0E9U8Q9"/>
<proteinExistence type="predicted"/>